<feature type="compositionally biased region" description="Polar residues" evidence="3">
    <location>
        <begin position="1"/>
        <end position="16"/>
    </location>
</feature>
<dbReference type="InterPro" id="IPR000651">
    <property type="entry name" value="Ras-like_Gua-exchang_fac_N"/>
</dbReference>
<dbReference type="PROSITE" id="PS00720">
    <property type="entry name" value="RASGEF"/>
    <property type="match status" value="1"/>
</dbReference>
<dbReference type="GO" id="GO:0005886">
    <property type="term" value="C:plasma membrane"/>
    <property type="evidence" value="ECO:0007669"/>
    <property type="project" value="TreeGrafter"/>
</dbReference>
<reference evidence="7" key="2">
    <citation type="submission" date="2025-08" db="UniProtKB">
        <authorList>
            <consortium name="Ensembl"/>
        </authorList>
    </citation>
    <scope>IDENTIFICATION</scope>
</reference>
<dbReference type="Pfam" id="PF00618">
    <property type="entry name" value="RasGEF_N"/>
    <property type="match status" value="1"/>
</dbReference>
<dbReference type="GO" id="GO:0005085">
    <property type="term" value="F:guanyl-nucleotide exchange factor activity"/>
    <property type="evidence" value="ECO:0007669"/>
    <property type="project" value="UniProtKB-KW"/>
</dbReference>
<evidence type="ECO:0000256" key="2">
    <source>
        <dbReference type="PROSITE-ProRule" id="PRU00168"/>
    </source>
</evidence>
<dbReference type="PANTHER" id="PTHR23113:SF186">
    <property type="entry name" value="RAS-GEF DOMAIN-CONTAINING FAMILY MEMBER 1C"/>
    <property type="match status" value="1"/>
</dbReference>
<dbReference type="InterPro" id="IPR036964">
    <property type="entry name" value="RASGEF_cat_dom_sf"/>
</dbReference>
<evidence type="ECO:0000256" key="4">
    <source>
        <dbReference type="SAM" id="Phobius"/>
    </source>
</evidence>
<keyword evidence="4" id="KW-0812">Transmembrane</keyword>
<accession>A0A669F9L6</accession>
<dbReference type="Pfam" id="PF00617">
    <property type="entry name" value="RasGEF"/>
    <property type="match status" value="1"/>
</dbReference>
<keyword evidence="4" id="KW-0472">Membrane</keyword>
<dbReference type="InParanoid" id="A0A669F9L6"/>
<reference evidence="8" key="1">
    <citation type="submission" date="2012-01" db="EMBL/GenBank/DDBJ databases">
        <title>The Genome Sequence of Oreochromis niloticus (Nile Tilapia).</title>
        <authorList>
            <consortium name="Broad Institute Genome Assembly Team"/>
            <consortium name="Broad Institute Sequencing Platform"/>
            <person name="Di Palma F."/>
            <person name="Johnson J."/>
            <person name="Lander E.S."/>
            <person name="Lindblad-Toh K."/>
        </authorList>
    </citation>
    <scope>NUCLEOTIDE SEQUENCE [LARGE SCALE GENOMIC DNA]</scope>
</reference>
<name>A0A669F9L6_ORENI</name>
<feature type="domain" description="Ras-GEF" evidence="5">
    <location>
        <begin position="217"/>
        <end position="500"/>
    </location>
</feature>
<dbReference type="Proteomes" id="UP000005207">
    <property type="component" value="Linkage group LG2"/>
</dbReference>
<dbReference type="CDD" id="cd06224">
    <property type="entry name" value="REM"/>
    <property type="match status" value="1"/>
</dbReference>
<feature type="region of interest" description="Disordered" evidence="3">
    <location>
        <begin position="1"/>
        <end position="46"/>
    </location>
</feature>
<evidence type="ECO:0000313" key="7">
    <source>
        <dbReference type="Ensembl" id="ENSONIP00000080839.1"/>
    </source>
</evidence>
<sequence length="520" mass="58709">MPQTACSGTMFTTPSGFSPHLACAEPGEEEAPQEGPGPGPGACLADGPPITSASLDTLIQNLVPTADYYPEKAYVFTFLLSARLFIPPPELLARVCELCIKQQQLDQSPLDTAKVRKFGPKILQLLTEWTETFPSDFRDEKMVGHLKDIIHRIAPCDEAYWKTLNQVLQKLSQRLSLMSQGEESIVKVSLNASSDKLVAFKTKPPPIQKDILSICNDPYTLAQQLTHVELEHLSRIGPEEFVQAFVQKDPLDGTQPCFSDQKKKTSNLEAYVRWFNRLCYLVATEICMPAKKKQRAQVIEFFIDVARECFNIGNFNSLMAIISGMNMSPVSRLKKTWSKAKTAKFFILEHQMDPTGNFYNYRTALRGAAHRSQTANSNRERVGLSNTLTDFLQKPAGCSSVFTIYFAFLPIFSPQIVIPFFSLLIKDIYFLNEGCANRLPNGHVNFEKFVELARQVGEFMTWKQVECPFEEDRAILHYLHTAPIFSEDGLYLASYESESPENQVEKDRWKALRSNVLAKT</sequence>
<evidence type="ECO:0000256" key="3">
    <source>
        <dbReference type="SAM" id="MobiDB-lite"/>
    </source>
</evidence>
<dbReference type="SUPFAM" id="SSF48366">
    <property type="entry name" value="Ras GEF"/>
    <property type="match status" value="1"/>
</dbReference>
<evidence type="ECO:0000259" key="5">
    <source>
        <dbReference type="PROSITE" id="PS50009"/>
    </source>
</evidence>
<dbReference type="AlphaFoldDB" id="A0A669F9L6"/>
<dbReference type="OMA" id="TWAKVQS"/>
<evidence type="ECO:0000259" key="6">
    <source>
        <dbReference type="PROSITE" id="PS50212"/>
    </source>
</evidence>
<keyword evidence="4" id="KW-1133">Transmembrane helix</keyword>
<evidence type="ECO:0000313" key="8">
    <source>
        <dbReference type="Proteomes" id="UP000005207"/>
    </source>
</evidence>
<feature type="domain" description="N-terminal Ras-GEF" evidence="6">
    <location>
        <begin position="46"/>
        <end position="176"/>
    </location>
</feature>
<dbReference type="SMART" id="SM00147">
    <property type="entry name" value="RasGEF"/>
    <property type="match status" value="1"/>
</dbReference>
<dbReference type="GO" id="GO:0007265">
    <property type="term" value="P:Ras protein signal transduction"/>
    <property type="evidence" value="ECO:0007669"/>
    <property type="project" value="TreeGrafter"/>
</dbReference>
<feature type="transmembrane region" description="Helical" evidence="4">
    <location>
        <begin position="402"/>
        <end position="425"/>
    </location>
</feature>
<dbReference type="Gene3D" id="1.20.870.10">
    <property type="entry name" value="Son of sevenless (SoS) protein Chain: S domain 1"/>
    <property type="match status" value="1"/>
</dbReference>
<gene>
    <name evidence="7" type="primary">RASGEF1C</name>
</gene>
<dbReference type="PANTHER" id="PTHR23113">
    <property type="entry name" value="GUANINE NUCLEOTIDE EXCHANGE FACTOR"/>
    <property type="match status" value="1"/>
</dbReference>
<dbReference type="Ensembl" id="ENSONIT00000079884.1">
    <property type="protein sequence ID" value="ENSONIP00000080839.1"/>
    <property type="gene ID" value="ENSONIG00000012996.2"/>
</dbReference>
<dbReference type="GeneTree" id="ENSGT00940000161005"/>
<keyword evidence="8" id="KW-1185">Reference proteome</keyword>
<dbReference type="PROSITE" id="PS50212">
    <property type="entry name" value="RASGEF_NTER"/>
    <property type="match status" value="1"/>
</dbReference>
<dbReference type="InterPro" id="IPR019804">
    <property type="entry name" value="Ras_G-nucl-exch_fac_CS"/>
</dbReference>
<keyword evidence="1 2" id="KW-0344">Guanine-nucleotide releasing factor</keyword>
<reference evidence="7" key="3">
    <citation type="submission" date="2025-09" db="UniProtKB">
        <authorList>
            <consortium name="Ensembl"/>
        </authorList>
    </citation>
    <scope>IDENTIFICATION</scope>
</reference>
<dbReference type="InterPro" id="IPR023578">
    <property type="entry name" value="Ras_GEF_dom_sf"/>
</dbReference>
<organism evidence="7 8">
    <name type="scientific">Oreochromis niloticus</name>
    <name type="common">Nile tilapia</name>
    <name type="synonym">Tilapia nilotica</name>
    <dbReference type="NCBI Taxonomy" id="8128"/>
    <lineage>
        <taxon>Eukaryota</taxon>
        <taxon>Metazoa</taxon>
        <taxon>Chordata</taxon>
        <taxon>Craniata</taxon>
        <taxon>Vertebrata</taxon>
        <taxon>Euteleostomi</taxon>
        <taxon>Actinopterygii</taxon>
        <taxon>Neopterygii</taxon>
        <taxon>Teleostei</taxon>
        <taxon>Neoteleostei</taxon>
        <taxon>Acanthomorphata</taxon>
        <taxon>Ovalentaria</taxon>
        <taxon>Cichlomorphae</taxon>
        <taxon>Cichliformes</taxon>
        <taxon>Cichlidae</taxon>
        <taxon>African cichlids</taxon>
        <taxon>Pseudocrenilabrinae</taxon>
        <taxon>Oreochromini</taxon>
        <taxon>Oreochromis</taxon>
    </lineage>
</organism>
<evidence type="ECO:0000256" key="1">
    <source>
        <dbReference type="ARBA" id="ARBA00022658"/>
    </source>
</evidence>
<dbReference type="PROSITE" id="PS50009">
    <property type="entry name" value="RASGEF_CAT"/>
    <property type="match status" value="1"/>
</dbReference>
<protein>
    <submittedName>
        <fullName evidence="7">RasGEF domain family member 1C</fullName>
    </submittedName>
</protein>
<proteinExistence type="predicted"/>
<dbReference type="CDD" id="cd00155">
    <property type="entry name" value="RasGEF"/>
    <property type="match status" value="1"/>
</dbReference>
<dbReference type="InterPro" id="IPR001895">
    <property type="entry name" value="RASGEF_cat_dom"/>
</dbReference>
<dbReference type="InterPro" id="IPR008937">
    <property type="entry name" value="Ras-like_GEF"/>
</dbReference>
<dbReference type="Gene3D" id="1.10.840.10">
    <property type="entry name" value="Ras guanine-nucleotide exchange factors catalytic domain"/>
    <property type="match status" value="1"/>
</dbReference>